<sequence>MQNSANHGIYLRKKTPPEGAWTRGIARRTNIAKACANVETSVQGPLPGCQPLDSTAVRIYSILAGTTPVHFWEEPWIVTTRTICI</sequence>
<evidence type="ECO:0000313" key="1">
    <source>
        <dbReference type="EMBL" id="SFV72004.1"/>
    </source>
</evidence>
<organism evidence="1 2">
    <name type="scientific">Desulfovibrio piger</name>
    <dbReference type="NCBI Taxonomy" id="901"/>
    <lineage>
        <taxon>Bacteria</taxon>
        <taxon>Pseudomonadati</taxon>
        <taxon>Thermodesulfobacteriota</taxon>
        <taxon>Desulfovibrionia</taxon>
        <taxon>Desulfovibrionales</taxon>
        <taxon>Desulfovibrionaceae</taxon>
        <taxon>Desulfovibrio</taxon>
    </lineage>
</organism>
<gene>
    <name evidence="1" type="ORF">DESPIGER_0102</name>
</gene>
<reference evidence="2" key="1">
    <citation type="submission" date="2016-10" db="EMBL/GenBank/DDBJ databases">
        <authorList>
            <person name="Wegmann U."/>
        </authorList>
    </citation>
    <scope>NUCLEOTIDE SEQUENCE [LARGE SCALE GENOMIC DNA]</scope>
</reference>
<evidence type="ECO:0000313" key="2">
    <source>
        <dbReference type="Proteomes" id="UP000186323"/>
    </source>
</evidence>
<dbReference type="KEGG" id="dpg:DESPIGER_0102"/>
<dbReference type="Proteomes" id="UP000186323">
    <property type="component" value="Chromosome I"/>
</dbReference>
<dbReference type="AlphaFoldDB" id="A0A1K1LBB6"/>
<protein>
    <submittedName>
        <fullName evidence="1">Uncharacterized protein</fullName>
    </submittedName>
</protein>
<keyword evidence="2" id="KW-1185">Reference proteome</keyword>
<name>A0A1K1LBB6_9BACT</name>
<accession>A0A1K1LBB6</accession>
<proteinExistence type="predicted"/>
<dbReference type="EMBL" id="LT630450">
    <property type="protein sequence ID" value="SFV72004.1"/>
    <property type="molecule type" value="Genomic_DNA"/>
</dbReference>